<protein>
    <submittedName>
        <fullName evidence="6">P-loop containing nucleoside triphosphate hydrolase</fullName>
        <ecNumber evidence="6">3.6.3.-</ecNumber>
    </submittedName>
</protein>
<keyword evidence="2" id="KW-0547">Nucleotide-binding</keyword>
<dbReference type="AlphaFoldDB" id="A0A5B9W0I7"/>
<dbReference type="Proteomes" id="UP000324233">
    <property type="component" value="Chromosome"/>
</dbReference>
<organism evidence="6 7">
    <name type="scientific">Aquisphaera giovannonii</name>
    <dbReference type="NCBI Taxonomy" id="406548"/>
    <lineage>
        <taxon>Bacteria</taxon>
        <taxon>Pseudomonadati</taxon>
        <taxon>Planctomycetota</taxon>
        <taxon>Planctomycetia</taxon>
        <taxon>Isosphaerales</taxon>
        <taxon>Isosphaeraceae</taxon>
        <taxon>Aquisphaera</taxon>
    </lineage>
</organism>
<proteinExistence type="inferred from homology"/>
<keyword evidence="6" id="KW-0378">Hydrolase</keyword>
<dbReference type="GO" id="GO:0005524">
    <property type="term" value="F:ATP binding"/>
    <property type="evidence" value="ECO:0007669"/>
    <property type="project" value="UniProtKB-KW"/>
</dbReference>
<dbReference type="GO" id="GO:0022857">
    <property type="term" value="F:transmembrane transporter activity"/>
    <property type="evidence" value="ECO:0007669"/>
    <property type="project" value="UniProtKB-ARBA"/>
</dbReference>
<dbReference type="InterPro" id="IPR003593">
    <property type="entry name" value="AAA+_ATPase"/>
</dbReference>
<dbReference type="SMART" id="SM00382">
    <property type="entry name" value="AAA"/>
    <property type="match status" value="1"/>
</dbReference>
<dbReference type="FunFam" id="3.40.50.300:FF:000032">
    <property type="entry name" value="Export ABC transporter ATP-binding protein"/>
    <property type="match status" value="1"/>
</dbReference>
<accession>A0A5B9W0I7</accession>
<evidence type="ECO:0000256" key="3">
    <source>
        <dbReference type="ARBA" id="ARBA00022840"/>
    </source>
</evidence>
<dbReference type="PANTHER" id="PTHR24220:SF689">
    <property type="entry name" value="LIPOPROTEIN-RELEASING SYSTEM ATP-BINDING PROTEIN LOLD"/>
    <property type="match status" value="1"/>
</dbReference>
<name>A0A5B9W0I7_9BACT</name>
<gene>
    <name evidence="6" type="ORF">OJF2_23080</name>
</gene>
<dbReference type="InterPro" id="IPR017911">
    <property type="entry name" value="MacB-like_ATP-bd"/>
</dbReference>
<sequence>MSTTTHIAATGIRKSYRKGRIEVPVLRGVDAEVEHGELVAVVGASGSGKSTLLHILGLLDAPDAGRIEVDGRRIDDRPEKHRDAMRNRLFGFIFQFYHLLPELTAQENVMMPGLIRHGLWSYWKERARIRREAGELLERVGLGHRLTHRPSELSGGEMQRAAIARALLGKPAILLADEPTGNLDAASGQGVLELLRTLNREEGLTMMLVTHDQQIAQQADRVVRLAEGRIEEWVPALA</sequence>
<keyword evidence="7" id="KW-1185">Reference proteome</keyword>
<dbReference type="Pfam" id="PF00005">
    <property type="entry name" value="ABC_tran"/>
    <property type="match status" value="1"/>
</dbReference>
<dbReference type="PROSITE" id="PS00211">
    <property type="entry name" value="ABC_TRANSPORTER_1"/>
    <property type="match status" value="1"/>
</dbReference>
<dbReference type="OrthoDB" id="273392at2"/>
<dbReference type="GO" id="GO:0005886">
    <property type="term" value="C:plasma membrane"/>
    <property type="evidence" value="ECO:0007669"/>
    <property type="project" value="TreeGrafter"/>
</dbReference>
<keyword evidence="3" id="KW-0067">ATP-binding</keyword>
<comment type="similarity">
    <text evidence="4">Belongs to the ABC transporter superfamily. Macrolide exporter (TC 3.A.1.122) family.</text>
</comment>
<evidence type="ECO:0000313" key="7">
    <source>
        <dbReference type="Proteomes" id="UP000324233"/>
    </source>
</evidence>
<evidence type="ECO:0000256" key="4">
    <source>
        <dbReference type="ARBA" id="ARBA00038388"/>
    </source>
</evidence>
<dbReference type="GO" id="GO:0098796">
    <property type="term" value="C:membrane protein complex"/>
    <property type="evidence" value="ECO:0007669"/>
    <property type="project" value="UniProtKB-ARBA"/>
</dbReference>
<dbReference type="EMBL" id="CP042997">
    <property type="protein sequence ID" value="QEH33779.1"/>
    <property type="molecule type" value="Genomic_DNA"/>
</dbReference>
<dbReference type="Gene3D" id="3.40.50.300">
    <property type="entry name" value="P-loop containing nucleotide triphosphate hydrolases"/>
    <property type="match status" value="1"/>
</dbReference>
<dbReference type="InterPro" id="IPR003439">
    <property type="entry name" value="ABC_transporter-like_ATP-bd"/>
</dbReference>
<reference evidence="6 7" key="1">
    <citation type="submission" date="2019-08" db="EMBL/GenBank/DDBJ databases">
        <title>Deep-cultivation of Planctomycetes and their phenomic and genomic characterization uncovers novel biology.</title>
        <authorList>
            <person name="Wiegand S."/>
            <person name="Jogler M."/>
            <person name="Boedeker C."/>
            <person name="Pinto D."/>
            <person name="Vollmers J."/>
            <person name="Rivas-Marin E."/>
            <person name="Kohn T."/>
            <person name="Peeters S.H."/>
            <person name="Heuer A."/>
            <person name="Rast P."/>
            <person name="Oberbeckmann S."/>
            <person name="Bunk B."/>
            <person name="Jeske O."/>
            <person name="Meyerdierks A."/>
            <person name="Storesund J.E."/>
            <person name="Kallscheuer N."/>
            <person name="Luecker S."/>
            <person name="Lage O.M."/>
            <person name="Pohl T."/>
            <person name="Merkel B.J."/>
            <person name="Hornburger P."/>
            <person name="Mueller R.-W."/>
            <person name="Bruemmer F."/>
            <person name="Labrenz M."/>
            <person name="Spormann A.M."/>
            <person name="Op den Camp H."/>
            <person name="Overmann J."/>
            <person name="Amann R."/>
            <person name="Jetten M.S.M."/>
            <person name="Mascher T."/>
            <person name="Medema M.H."/>
            <person name="Devos D.P."/>
            <person name="Kaster A.-K."/>
            <person name="Ovreas L."/>
            <person name="Rohde M."/>
            <person name="Galperin M.Y."/>
            <person name="Jogler C."/>
        </authorList>
    </citation>
    <scope>NUCLEOTIDE SEQUENCE [LARGE SCALE GENOMIC DNA]</scope>
    <source>
        <strain evidence="6 7">OJF2</strain>
    </source>
</reference>
<evidence type="ECO:0000256" key="2">
    <source>
        <dbReference type="ARBA" id="ARBA00022741"/>
    </source>
</evidence>
<evidence type="ECO:0000313" key="6">
    <source>
        <dbReference type="EMBL" id="QEH33779.1"/>
    </source>
</evidence>
<dbReference type="SUPFAM" id="SSF52540">
    <property type="entry name" value="P-loop containing nucleoside triphosphate hydrolases"/>
    <property type="match status" value="1"/>
</dbReference>
<feature type="domain" description="ABC transporter" evidence="5">
    <location>
        <begin position="7"/>
        <end position="238"/>
    </location>
</feature>
<dbReference type="InterPro" id="IPR017871">
    <property type="entry name" value="ABC_transporter-like_CS"/>
</dbReference>
<dbReference type="InterPro" id="IPR027417">
    <property type="entry name" value="P-loop_NTPase"/>
</dbReference>
<dbReference type="PANTHER" id="PTHR24220">
    <property type="entry name" value="IMPORT ATP-BINDING PROTEIN"/>
    <property type="match status" value="1"/>
</dbReference>
<dbReference type="EC" id="3.6.3.-" evidence="6"/>
<dbReference type="CDD" id="cd03255">
    <property type="entry name" value="ABC_MJ0796_LolCDE_FtsE"/>
    <property type="match status" value="1"/>
</dbReference>
<dbReference type="RefSeq" id="WP_148593785.1">
    <property type="nucleotide sequence ID" value="NZ_CP042997.1"/>
</dbReference>
<keyword evidence="1" id="KW-0813">Transport</keyword>
<dbReference type="GO" id="GO:0016887">
    <property type="term" value="F:ATP hydrolysis activity"/>
    <property type="evidence" value="ECO:0007669"/>
    <property type="project" value="InterPro"/>
</dbReference>
<dbReference type="KEGG" id="agv:OJF2_23080"/>
<evidence type="ECO:0000256" key="1">
    <source>
        <dbReference type="ARBA" id="ARBA00022448"/>
    </source>
</evidence>
<dbReference type="PROSITE" id="PS50893">
    <property type="entry name" value="ABC_TRANSPORTER_2"/>
    <property type="match status" value="1"/>
</dbReference>
<dbReference type="InterPro" id="IPR015854">
    <property type="entry name" value="ABC_transpr_LolD-like"/>
</dbReference>
<evidence type="ECO:0000259" key="5">
    <source>
        <dbReference type="PROSITE" id="PS50893"/>
    </source>
</evidence>